<dbReference type="AlphaFoldDB" id="A0A9E7H427"/>
<dbReference type="Pfam" id="PF26213">
    <property type="entry name" value="TYRAAT1_C"/>
    <property type="match status" value="1"/>
</dbReference>
<accession>A0A9E7H427</accession>
<dbReference type="EMBL" id="CP097510">
    <property type="protein sequence ID" value="URE26416.1"/>
    <property type="molecule type" value="Genomic_DNA"/>
</dbReference>
<keyword evidence="4" id="KW-1185">Reference proteome</keyword>
<feature type="domain" description="TYRAAT2-like C-terminal" evidence="2">
    <location>
        <begin position="199"/>
        <end position="231"/>
    </location>
</feature>
<reference evidence="3" key="1">
    <citation type="submission" date="2022-05" db="EMBL/GenBank/DDBJ databases">
        <title>The Musa troglodytarum L. genome provides insights into the mechanism of non-climacteric behaviour and enrichment of carotenoids.</title>
        <authorList>
            <person name="Wang J."/>
        </authorList>
    </citation>
    <scope>NUCLEOTIDE SEQUENCE</scope>
    <source>
        <tissue evidence="3">Leaf</tissue>
    </source>
</reference>
<feature type="compositionally biased region" description="Low complexity" evidence="1">
    <location>
        <begin position="1"/>
        <end position="27"/>
    </location>
</feature>
<name>A0A9E7H427_9LILI</name>
<evidence type="ECO:0000313" key="4">
    <source>
        <dbReference type="Proteomes" id="UP001055439"/>
    </source>
</evidence>
<feature type="region of interest" description="Disordered" evidence="1">
    <location>
        <begin position="115"/>
        <end position="187"/>
    </location>
</feature>
<feature type="compositionally biased region" description="Low complexity" evidence="1">
    <location>
        <begin position="127"/>
        <end position="145"/>
    </location>
</feature>
<feature type="compositionally biased region" description="Basic and acidic residues" evidence="1">
    <location>
        <begin position="146"/>
        <end position="183"/>
    </location>
</feature>
<evidence type="ECO:0000259" key="2">
    <source>
        <dbReference type="Pfam" id="PF26213"/>
    </source>
</evidence>
<organism evidence="3 4">
    <name type="scientific">Musa troglodytarum</name>
    <name type="common">fe'i banana</name>
    <dbReference type="NCBI Taxonomy" id="320322"/>
    <lineage>
        <taxon>Eukaryota</taxon>
        <taxon>Viridiplantae</taxon>
        <taxon>Streptophyta</taxon>
        <taxon>Embryophyta</taxon>
        <taxon>Tracheophyta</taxon>
        <taxon>Spermatophyta</taxon>
        <taxon>Magnoliopsida</taxon>
        <taxon>Liliopsida</taxon>
        <taxon>Zingiberales</taxon>
        <taxon>Musaceae</taxon>
        <taxon>Musa</taxon>
    </lineage>
</organism>
<dbReference type="Proteomes" id="UP001055439">
    <property type="component" value="Chromosome 8"/>
</dbReference>
<evidence type="ECO:0000256" key="1">
    <source>
        <dbReference type="SAM" id="MobiDB-lite"/>
    </source>
</evidence>
<feature type="region of interest" description="Disordered" evidence="1">
    <location>
        <begin position="1"/>
        <end position="66"/>
    </location>
</feature>
<evidence type="ECO:0000313" key="3">
    <source>
        <dbReference type="EMBL" id="URE26416.1"/>
    </source>
</evidence>
<proteinExistence type="predicted"/>
<feature type="compositionally biased region" description="Low complexity" evidence="1">
    <location>
        <begin position="35"/>
        <end position="59"/>
    </location>
</feature>
<sequence length="254" mass="26697">MASATSASSLPALSLPKVTSCSPTRAPTTPPPPAFSALHSSMTSMNSASSTRTWSSSPRPSYPPRPCSGLCPPTAFTAARVLLTSSPSRSSRGTSFCSACHGTLTSFARIPCSAPRAASTAGPASLSSTTKSGSATPTTASSGAARPRDLRAGGRQDGRDVMPRTRRDGGRDPVPDAHLRQGDGEAGPQIHAHQHKRLQNTCSDSSELYDGLFIYNKNSNELIEKLDGSLARHEEGAIWALTWYAREAAICELR</sequence>
<dbReference type="InterPro" id="IPR059064">
    <property type="entry name" value="TYRAAT2_C"/>
</dbReference>
<gene>
    <name evidence="3" type="ORF">MUK42_06639</name>
</gene>
<protein>
    <submittedName>
        <fullName evidence="3">Arogenate dehydrogenase</fullName>
    </submittedName>
</protein>